<dbReference type="PROSITE" id="PS51257">
    <property type="entry name" value="PROKAR_LIPOPROTEIN"/>
    <property type="match status" value="1"/>
</dbReference>
<dbReference type="RefSeq" id="WP_220227627.1">
    <property type="nucleotide sequence ID" value="NZ_JAICBX010000001.1"/>
</dbReference>
<accession>A0AAE2ZJ90</accession>
<dbReference type="Proteomes" id="UP001196509">
    <property type="component" value="Unassembled WGS sequence"/>
</dbReference>
<comment type="caution">
    <text evidence="3">The sequence shown here is derived from an EMBL/GenBank/DDBJ whole genome shotgun (WGS) entry which is preliminary data.</text>
</comment>
<dbReference type="EMBL" id="JAICBX010000001">
    <property type="protein sequence ID" value="MBW8636989.1"/>
    <property type="molecule type" value="Genomic_DNA"/>
</dbReference>
<keyword evidence="4" id="KW-1185">Reference proteome</keyword>
<name>A0AAE2ZJ90_9HYPH</name>
<sequence>MKLRIQITSALLASMLMVSGCSSLPGFGWIGTSSSTVSYQDTKWCVPRKLKRVLNRVSQRYGPVTVNSTKRWWYENWRKGGARNSYHLKCKAVDFSVPGDPSSVVAYLKSQPEVGGYKYYSGGFYHIDTGPRRTW</sequence>
<evidence type="ECO:0000313" key="3">
    <source>
        <dbReference type="EMBL" id="MBW8636989.1"/>
    </source>
</evidence>
<feature type="chain" id="PRO_5042051895" evidence="1">
    <location>
        <begin position="24"/>
        <end position="135"/>
    </location>
</feature>
<feature type="domain" description="Peptidase M15A C-terminal" evidence="2">
    <location>
        <begin position="48"/>
        <end position="128"/>
    </location>
</feature>
<dbReference type="Gene3D" id="3.30.1380.10">
    <property type="match status" value="1"/>
</dbReference>
<dbReference type="InterPro" id="IPR009045">
    <property type="entry name" value="Zn_M74/Hedgehog-like"/>
</dbReference>
<gene>
    <name evidence="3" type="ORF">K1W69_07295</name>
</gene>
<evidence type="ECO:0000313" key="4">
    <source>
        <dbReference type="Proteomes" id="UP001196509"/>
    </source>
</evidence>
<dbReference type="AlphaFoldDB" id="A0AAE2ZJ90"/>
<proteinExistence type="predicted"/>
<reference evidence="3" key="1">
    <citation type="submission" date="2021-08" db="EMBL/GenBank/DDBJ databases">
        <title>Hoeflea bacterium WL0058 sp. nov., isolated from the sediment.</title>
        <authorList>
            <person name="Wang L."/>
            <person name="Zhang D."/>
        </authorList>
    </citation>
    <scope>NUCLEOTIDE SEQUENCE</scope>
    <source>
        <strain evidence="3">WL0058</strain>
    </source>
</reference>
<evidence type="ECO:0000259" key="2">
    <source>
        <dbReference type="Pfam" id="PF08291"/>
    </source>
</evidence>
<feature type="signal peptide" evidence="1">
    <location>
        <begin position="1"/>
        <end position="23"/>
    </location>
</feature>
<dbReference type="InterPro" id="IPR013230">
    <property type="entry name" value="Peptidase_M15A_C"/>
</dbReference>
<keyword evidence="1" id="KW-0732">Signal</keyword>
<evidence type="ECO:0000256" key="1">
    <source>
        <dbReference type="SAM" id="SignalP"/>
    </source>
</evidence>
<dbReference type="Pfam" id="PF08291">
    <property type="entry name" value="Peptidase_M15_3"/>
    <property type="match status" value="1"/>
</dbReference>
<protein>
    <submittedName>
        <fullName evidence="3">DUF882 domain-containing protein</fullName>
    </submittedName>
</protein>
<dbReference type="SUPFAM" id="SSF55166">
    <property type="entry name" value="Hedgehog/DD-peptidase"/>
    <property type="match status" value="1"/>
</dbReference>
<organism evidence="3 4">
    <name type="scientific">Flavimaribacter sediminis</name>
    <dbReference type="NCBI Taxonomy" id="2865987"/>
    <lineage>
        <taxon>Bacteria</taxon>
        <taxon>Pseudomonadati</taxon>
        <taxon>Pseudomonadota</taxon>
        <taxon>Alphaproteobacteria</taxon>
        <taxon>Hyphomicrobiales</taxon>
        <taxon>Rhizobiaceae</taxon>
        <taxon>Flavimaribacter</taxon>
    </lineage>
</organism>